<dbReference type="PANTHER" id="PTHR30417:SF1">
    <property type="entry name" value="N-ACETYLMURAMOYL-L-ALANINE AMIDASE AMID"/>
    <property type="match status" value="1"/>
</dbReference>
<keyword evidence="4" id="KW-0961">Cell wall biogenesis/degradation</keyword>
<organism evidence="7 8">
    <name type="scientific">Eubacterium ramulus</name>
    <dbReference type="NCBI Taxonomy" id="39490"/>
    <lineage>
        <taxon>Bacteria</taxon>
        <taxon>Bacillati</taxon>
        <taxon>Bacillota</taxon>
        <taxon>Clostridia</taxon>
        <taxon>Eubacteriales</taxon>
        <taxon>Eubacteriaceae</taxon>
        <taxon>Eubacterium</taxon>
    </lineage>
</organism>
<dbReference type="EMBL" id="JRFU01000139">
    <property type="protein sequence ID" value="PWE85983.1"/>
    <property type="molecule type" value="Genomic_DNA"/>
</dbReference>
<comment type="catalytic activity">
    <reaction evidence="1">
        <text>Hydrolyzes the link between N-acetylmuramoyl residues and L-amino acid residues in certain cell-wall glycopeptides.</text>
        <dbReference type="EC" id="3.5.1.28"/>
    </reaction>
</comment>
<dbReference type="RefSeq" id="WP_109216303.1">
    <property type="nucleotide sequence ID" value="NZ_JRFU01000139.1"/>
</dbReference>
<accession>A0A2V1JRJ6</accession>
<keyword evidence="8" id="KW-1185">Reference proteome</keyword>
<dbReference type="Pfam" id="PF01510">
    <property type="entry name" value="Amidase_2"/>
    <property type="match status" value="1"/>
</dbReference>
<dbReference type="GO" id="GO:0008745">
    <property type="term" value="F:N-acetylmuramoyl-L-alanine amidase activity"/>
    <property type="evidence" value="ECO:0007669"/>
    <property type="project" value="UniProtKB-EC"/>
</dbReference>
<evidence type="ECO:0000256" key="1">
    <source>
        <dbReference type="ARBA" id="ARBA00001561"/>
    </source>
</evidence>
<dbReference type="GO" id="GO:0009254">
    <property type="term" value="P:peptidoglycan turnover"/>
    <property type="evidence" value="ECO:0007669"/>
    <property type="project" value="TreeGrafter"/>
</dbReference>
<dbReference type="Proteomes" id="UP000245288">
    <property type="component" value="Unassembled WGS sequence"/>
</dbReference>
<dbReference type="GO" id="GO:0009253">
    <property type="term" value="P:peptidoglycan catabolic process"/>
    <property type="evidence" value="ECO:0007669"/>
    <property type="project" value="InterPro"/>
</dbReference>
<evidence type="ECO:0000259" key="6">
    <source>
        <dbReference type="SMART" id="SM00644"/>
    </source>
</evidence>
<evidence type="ECO:0000313" key="8">
    <source>
        <dbReference type="Proteomes" id="UP000245288"/>
    </source>
</evidence>
<evidence type="ECO:0000256" key="5">
    <source>
        <dbReference type="SAM" id="MobiDB-lite"/>
    </source>
</evidence>
<dbReference type="CDD" id="cd06583">
    <property type="entry name" value="PGRP"/>
    <property type="match status" value="1"/>
</dbReference>
<dbReference type="AlphaFoldDB" id="A0A2V1JRJ6"/>
<evidence type="ECO:0000313" key="7">
    <source>
        <dbReference type="EMBL" id="PWE85983.1"/>
    </source>
</evidence>
<evidence type="ECO:0000256" key="2">
    <source>
        <dbReference type="ARBA" id="ARBA00011901"/>
    </source>
</evidence>
<feature type="region of interest" description="Disordered" evidence="5">
    <location>
        <begin position="1"/>
        <end position="24"/>
    </location>
</feature>
<dbReference type="SMART" id="SM00644">
    <property type="entry name" value="Ami_2"/>
    <property type="match status" value="1"/>
</dbReference>
<dbReference type="GO" id="GO:0071555">
    <property type="term" value="P:cell wall organization"/>
    <property type="evidence" value="ECO:0007669"/>
    <property type="project" value="UniProtKB-KW"/>
</dbReference>
<dbReference type="SUPFAM" id="SSF55846">
    <property type="entry name" value="N-acetylmuramoyl-L-alanine amidase-like"/>
    <property type="match status" value="1"/>
</dbReference>
<evidence type="ECO:0000256" key="4">
    <source>
        <dbReference type="ARBA" id="ARBA00023316"/>
    </source>
</evidence>
<dbReference type="PANTHER" id="PTHR30417">
    <property type="entry name" value="N-ACETYLMURAMOYL-L-ALANINE AMIDASE AMID"/>
    <property type="match status" value="1"/>
</dbReference>
<proteinExistence type="predicted"/>
<dbReference type="InterPro" id="IPR002502">
    <property type="entry name" value="Amidase_domain"/>
</dbReference>
<gene>
    <name evidence="7" type="ORF">LG34_12635</name>
</gene>
<dbReference type="Gene3D" id="3.40.80.10">
    <property type="entry name" value="Peptidoglycan recognition protein-like"/>
    <property type="match status" value="1"/>
</dbReference>
<name>A0A2V1JRJ6_EUBRA</name>
<reference evidence="7 8" key="1">
    <citation type="submission" date="2014-09" db="EMBL/GenBank/DDBJ databases">
        <title>Butyrate-producing bacteria isolated from human gut.</title>
        <authorList>
            <person name="Zhang Q."/>
            <person name="Zhao L."/>
        </authorList>
    </citation>
    <scope>NUCLEOTIDE SEQUENCE [LARGE SCALE GENOMIC DNA]</scope>
    <source>
        <strain evidence="7 8">21</strain>
    </source>
</reference>
<dbReference type="OrthoDB" id="9794294at2"/>
<sequence length="242" mass="27211">MAAQKKVQKNAPRRKKKRKSRRKRYDMSRVWMALGLLALVLLVIVGVTRHQKNKAVSADSPVTLSEVDENRPELDVELLTVNAYSRPGTALEKVNGIVIHYTANPGATAIANRNYFENLKDTHTTKASSHFVVGLEGEIVQCIPTAEIAYASNDRNSDTISIECCYKNEDGSFEQATYDSVIKLTAWLCAKFGLTSEDVIRHYDVTGKLCPLYYVEHEDAWAQFKKDVDTYLQVYKTGDENG</sequence>
<protein>
    <recommendedName>
        <fullName evidence="2">N-acetylmuramoyl-L-alanine amidase</fullName>
        <ecNumber evidence="2">3.5.1.28</ecNumber>
    </recommendedName>
</protein>
<evidence type="ECO:0000256" key="3">
    <source>
        <dbReference type="ARBA" id="ARBA00022801"/>
    </source>
</evidence>
<feature type="domain" description="N-acetylmuramoyl-L-alanine amidase" evidence="6">
    <location>
        <begin position="84"/>
        <end position="228"/>
    </location>
</feature>
<keyword evidence="3" id="KW-0378">Hydrolase</keyword>
<dbReference type="EC" id="3.5.1.28" evidence="2"/>
<dbReference type="InterPro" id="IPR036505">
    <property type="entry name" value="Amidase/PGRP_sf"/>
</dbReference>
<comment type="caution">
    <text evidence="7">The sequence shown here is derived from an EMBL/GenBank/DDBJ whole genome shotgun (WGS) entry which is preliminary data.</text>
</comment>
<dbReference type="InterPro" id="IPR051206">
    <property type="entry name" value="NAMLAA_amidase_2"/>
</dbReference>